<feature type="signal peptide" evidence="1">
    <location>
        <begin position="1"/>
        <end position="24"/>
    </location>
</feature>
<organism evidence="2 3">
    <name type="scientific">Profundibacter amoris</name>
    <dbReference type="NCBI Taxonomy" id="2171755"/>
    <lineage>
        <taxon>Bacteria</taxon>
        <taxon>Pseudomonadati</taxon>
        <taxon>Pseudomonadota</taxon>
        <taxon>Alphaproteobacteria</taxon>
        <taxon>Rhodobacterales</taxon>
        <taxon>Paracoccaceae</taxon>
        <taxon>Profundibacter</taxon>
    </lineage>
</organism>
<dbReference type="Proteomes" id="UP000261704">
    <property type="component" value="Chromosome"/>
</dbReference>
<sequence length="105" mass="10844">MNNRILTLSLGIGAILLSSQHAFGQGQNCAAHDAVVTRLATAYGETRHSIGFAADNSVVEVFASDETGTWTITVTTADGTTCLVASGQTFEDMAATLPLAPGKDT</sequence>
<dbReference type="AlphaFoldDB" id="A0A347UJI6"/>
<dbReference type="RefSeq" id="WP_118943667.1">
    <property type="nucleotide sequence ID" value="NZ_CP032125.1"/>
</dbReference>
<dbReference type="KEGG" id="pamo:BAR1_14400"/>
<evidence type="ECO:0000313" key="3">
    <source>
        <dbReference type="Proteomes" id="UP000261704"/>
    </source>
</evidence>
<dbReference type="EMBL" id="CP032125">
    <property type="protein sequence ID" value="AXX99014.1"/>
    <property type="molecule type" value="Genomic_DNA"/>
</dbReference>
<evidence type="ECO:0000256" key="1">
    <source>
        <dbReference type="SAM" id="SignalP"/>
    </source>
</evidence>
<dbReference type="OrthoDB" id="9810895at2"/>
<feature type="chain" id="PRO_5016574858" evidence="1">
    <location>
        <begin position="25"/>
        <end position="105"/>
    </location>
</feature>
<keyword evidence="3" id="KW-1185">Reference proteome</keyword>
<keyword evidence="1" id="KW-0732">Signal</keyword>
<accession>A0A347UJI6</accession>
<protein>
    <submittedName>
        <fullName evidence="2">Uncharacterized protein</fullName>
    </submittedName>
</protein>
<reference evidence="2 3" key="1">
    <citation type="submission" date="2018-09" db="EMBL/GenBank/DDBJ databases">
        <title>Profundibacter amoris BAR1 gen. nov., sp. nov., a new member of the Roseobacter clade isolated at Lokis Castle Vent Field on the Arctic Mid-Oceanic Ridge.</title>
        <authorList>
            <person name="Le Moine Bauer S."/>
            <person name="Sjoeberg A.G."/>
            <person name="L'Haridon S."/>
            <person name="Stokke R."/>
            <person name="Roalkvam I."/>
            <person name="Steen I.H."/>
            <person name="Dahle H."/>
        </authorList>
    </citation>
    <scope>NUCLEOTIDE SEQUENCE [LARGE SCALE GENOMIC DNA]</scope>
    <source>
        <strain evidence="2 3">BAR1</strain>
    </source>
</reference>
<evidence type="ECO:0000313" key="2">
    <source>
        <dbReference type="EMBL" id="AXX99014.1"/>
    </source>
</evidence>
<name>A0A347UJI6_9RHOB</name>
<gene>
    <name evidence="2" type="ORF">BAR1_14400</name>
</gene>
<proteinExistence type="predicted"/>